<dbReference type="AlphaFoldDB" id="A0A0G2G661"/>
<feature type="compositionally biased region" description="Polar residues" evidence="1">
    <location>
        <begin position="45"/>
        <end position="60"/>
    </location>
</feature>
<comment type="caution">
    <text evidence="2">The sequence shown here is derived from an EMBL/GenBank/DDBJ whole genome shotgun (WGS) entry which is preliminary data.</text>
</comment>
<accession>A0A0G2G661</accession>
<protein>
    <submittedName>
        <fullName evidence="2">Uncharacterized protein</fullName>
    </submittedName>
</protein>
<proteinExistence type="predicted"/>
<reference evidence="2 3" key="1">
    <citation type="submission" date="2015-03" db="EMBL/GenBank/DDBJ databases">
        <authorList>
            <person name="Morales-Cruz A."/>
            <person name="Amrine K.C."/>
            <person name="Cantu D."/>
        </authorList>
    </citation>
    <scope>NUCLEOTIDE SEQUENCE [LARGE SCALE GENOMIC DNA]</scope>
    <source>
        <strain evidence="2">DS831</strain>
    </source>
</reference>
<organism evidence="2 3">
    <name type="scientific">Diplodia seriata</name>
    <dbReference type="NCBI Taxonomy" id="420778"/>
    <lineage>
        <taxon>Eukaryota</taxon>
        <taxon>Fungi</taxon>
        <taxon>Dikarya</taxon>
        <taxon>Ascomycota</taxon>
        <taxon>Pezizomycotina</taxon>
        <taxon>Dothideomycetes</taxon>
        <taxon>Dothideomycetes incertae sedis</taxon>
        <taxon>Botryosphaeriales</taxon>
        <taxon>Botryosphaeriaceae</taxon>
        <taxon>Diplodia</taxon>
    </lineage>
</organism>
<feature type="compositionally biased region" description="Gly residues" evidence="1">
    <location>
        <begin position="154"/>
        <end position="164"/>
    </location>
</feature>
<reference evidence="2 3" key="2">
    <citation type="submission" date="2015-05" db="EMBL/GenBank/DDBJ databases">
        <title>Distinctive expansion of gene families associated with plant cell wall degradation and secondary metabolism in the genomes of grapevine trunk pathogens.</title>
        <authorList>
            <person name="Lawrence D.P."/>
            <person name="Travadon R."/>
            <person name="Rolshausen P.E."/>
            <person name="Baumgartner K."/>
        </authorList>
    </citation>
    <scope>NUCLEOTIDE SEQUENCE [LARGE SCALE GENOMIC DNA]</scope>
    <source>
        <strain evidence="2">DS831</strain>
    </source>
</reference>
<feature type="region of interest" description="Disordered" evidence="1">
    <location>
        <begin position="93"/>
        <end position="164"/>
    </location>
</feature>
<gene>
    <name evidence="2" type="ORF">UCDDS831_g05457</name>
</gene>
<name>A0A0G2G661_9PEZI</name>
<feature type="compositionally biased region" description="Low complexity" evidence="1">
    <location>
        <begin position="106"/>
        <end position="119"/>
    </location>
</feature>
<evidence type="ECO:0000256" key="1">
    <source>
        <dbReference type="SAM" id="MobiDB-lite"/>
    </source>
</evidence>
<dbReference type="Proteomes" id="UP000034182">
    <property type="component" value="Unassembled WGS sequence"/>
</dbReference>
<evidence type="ECO:0000313" key="3">
    <source>
        <dbReference type="Proteomes" id="UP000034182"/>
    </source>
</evidence>
<dbReference type="EMBL" id="LAQI01000113">
    <property type="protein sequence ID" value="KKY19253.1"/>
    <property type="molecule type" value="Genomic_DNA"/>
</dbReference>
<feature type="region of interest" description="Disordered" evidence="1">
    <location>
        <begin position="1"/>
        <end position="75"/>
    </location>
</feature>
<feature type="compositionally biased region" description="Polar residues" evidence="1">
    <location>
        <begin position="9"/>
        <end position="21"/>
    </location>
</feature>
<evidence type="ECO:0000313" key="2">
    <source>
        <dbReference type="EMBL" id="KKY19253.1"/>
    </source>
</evidence>
<sequence length="164" mass="17493">MLSLVNPRPTATSDGPRNNGTLPRHLLSGRNHGPDAGRAPRRLVTTKSSDNNGNGTSSAPHHTMMATGERDADGDSFDNVFLGFDDDNDDDAIPLVPLPKVRSSNTTTTTTTTPTAAAKGKMKARGGGEEDKENDGAGRSGKRRRRVYRYVSHGIGGAGNFREY</sequence>